<feature type="transmembrane region" description="Helical" evidence="1">
    <location>
        <begin position="194"/>
        <end position="214"/>
    </location>
</feature>
<evidence type="ECO:0000313" key="3">
    <source>
        <dbReference type="Proteomes" id="UP001569904"/>
    </source>
</evidence>
<dbReference type="RefSeq" id="WP_371941257.1">
    <property type="nucleotide sequence ID" value="NZ_JAXCEH010000007.1"/>
</dbReference>
<feature type="transmembrane region" description="Helical" evidence="1">
    <location>
        <begin position="30"/>
        <end position="50"/>
    </location>
</feature>
<feature type="transmembrane region" description="Helical" evidence="1">
    <location>
        <begin position="353"/>
        <end position="371"/>
    </location>
</feature>
<dbReference type="EMBL" id="JAXCEH010000007">
    <property type="protein sequence ID" value="MFA1554716.1"/>
    <property type="molecule type" value="Genomic_DNA"/>
</dbReference>
<feature type="transmembrane region" description="Helical" evidence="1">
    <location>
        <begin position="235"/>
        <end position="256"/>
    </location>
</feature>
<feature type="transmembrane region" description="Helical" evidence="1">
    <location>
        <begin position="377"/>
        <end position="398"/>
    </location>
</feature>
<keyword evidence="1" id="KW-1133">Transmembrane helix</keyword>
<feature type="transmembrane region" description="Helical" evidence="1">
    <location>
        <begin position="70"/>
        <end position="90"/>
    </location>
</feature>
<proteinExistence type="predicted"/>
<protein>
    <recommendedName>
        <fullName evidence="4">MFS transporter</fullName>
    </recommendedName>
</protein>
<comment type="caution">
    <text evidence="2">The sequence shown here is derived from an EMBL/GenBank/DDBJ whole genome shotgun (WGS) entry which is preliminary data.</text>
</comment>
<keyword evidence="1" id="KW-0812">Transmembrane</keyword>
<feature type="transmembrane region" description="Helical" evidence="1">
    <location>
        <begin position="458"/>
        <end position="478"/>
    </location>
</feature>
<feature type="transmembrane region" description="Helical" evidence="1">
    <location>
        <begin position="329"/>
        <end position="346"/>
    </location>
</feature>
<feature type="transmembrane region" description="Helical" evidence="1">
    <location>
        <begin position="159"/>
        <end position="182"/>
    </location>
</feature>
<accession>A0ABV4QW80</accession>
<feature type="transmembrane region" description="Helical" evidence="1">
    <location>
        <begin position="262"/>
        <end position="281"/>
    </location>
</feature>
<feature type="transmembrane region" description="Helical" evidence="1">
    <location>
        <begin position="134"/>
        <end position="152"/>
    </location>
</feature>
<evidence type="ECO:0000313" key="2">
    <source>
        <dbReference type="EMBL" id="MFA1554716.1"/>
    </source>
</evidence>
<gene>
    <name evidence="2" type="ORF">SM436_13570</name>
</gene>
<sequence>MSTHAAPTHAVPDEAPEHLEYLEHPARRRLAALGALLLTGTALPAAVLTVPDASGTVVPAAASALGLGDAGVPGLLRATGLSLPALLLTVPPAAVAARRFPAWTVLAAGLAVLLAGLGAAHLADSVPLTATIRAAQGAGAGIVLPASLVLVWERRDRALTALWAGVLAGMLILAMPLALAAVPQPAGGTPAGDWHAALAPVPWPAVAAAGAALARPLLHGRRPWTLPASGYSERGQLLLPLVPAAGFTFLAVVAAGEWSPGARVLVAGLAVLALIGLALTGGRDAPAGSPHGCALVMIAVGLLTYPVAGPLAGIAAATAHARGDGVPPLPFAVAAAAAVAGALAAVRAPSRGAVSTGFLLLVLAVPFAVATDARDQWSLLVPIVPLGAGAGLALAASLRDAGPCAALFGLSLCFPAVLAGQLLVLSLQASRLRGPRPETGAETGAEQVHALLEGFRGWLAVAGMVAVLLAALLAAGAARRDSRRLNAASGPRGG</sequence>
<name>A0ABV4QW80_9ACTN</name>
<reference evidence="2 3" key="1">
    <citation type="submission" date="2023-11" db="EMBL/GenBank/DDBJ databases">
        <title>Actinomadura monticuli sp. nov., isolated from volcanic ash.</title>
        <authorList>
            <person name="Lee S.D."/>
            <person name="Yang H."/>
            <person name="Kim I.S."/>
        </authorList>
    </citation>
    <scope>NUCLEOTIDE SEQUENCE [LARGE SCALE GENOMIC DNA]</scope>
    <source>
        <strain evidence="2 3">DSM 45346</strain>
    </source>
</reference>
<dbReference type="Proteomes" id="UP001569904">
    <property type="component" value="Unassembled WGS sequence"/>
</dbReference>
<keyword evidence="3" id="KW-1185">Reference proteome</keyword>
<evidence type="ECO:0000256" key="1">
    <source>
        <dbReference type="SAM" id="Phobius"/>
    </source>
</evidence>
<feature type="transmembrane region" description="Helical" evidence="1">
    <location>
        <begin position="293"/>
        <end position="317"/>
    </location>
</feature>
<keyword evidence="1" id="KW-0472">Membrane</keyword>
<evidence type="ECO:0008006" key="4">
    <source>
        <dbReference type="Google" id="ProtNLM"/>
    </source>
</evidence>
<feature type="transmembrane region" description="Helical" evidence="1">
    <location>
        <begin position="405"/>
        <end position="427"/>
    </location>
</feature>
<feature type="transmembrane region" description="Helical" evidence="1">
    <location>
        <begin position="102"/>
        <end position="122"/>
    </location>
</feature>
<organism evidence="2 3">
    <name type="scientific">Actinomadura chokoriensis</name>
    <dbReference type="NCBI Taxonomy" id="454156"/>
    <lineage>
        <taxon>Bacteria</taxon>
        <taxon>Bacillati</taxon>
        <taxon>Actinomycetota</taxon>
        <taxon>Actinomycetes</taxon>
        <taxon>Streptosporangiales</taxon>
        <taxon>Thermomonosporaceae</taxon>
        <taxon>Actinomadura</taxon>
    </lineage>
</organism>